<evidence type="ECO:0000256" key="7">
    <source>
        <dbReference type="ARBA" id="ARBA00023098"/>
    </source>
</evidence>
<dbReference type="PROSITE" id="PS51210">
    <property type="entry name" value="PLA2C"/>
    <property type="match status" value="1"/>
</dbReference>
<dbReference type="GO" id="GO:0005829">
    <property type="term" value="C:cytosol"/>
    <property type="evidence" value="ECO:0007669"/>
    <property type="project" value="TreeGrafter"/>
</dbReference>
<keyword evidence="11" id="KW-0812">Transmembrane</keyword>
<evidence type="ECO:0000256" key="6">
    <source>
        <dbReference type="ARBA" id="ARBA00022963"/>
    </source>
</evidence>
<evidence type="ECO:0000256" key="8">
    <source>
        <dbReference type="ARBA" id="ARBA00023180"/>
    </source>
</evidence>
<feature type="domain" description="PLA2c" evidence="12">
    <location>
        <begin position="60"/>
        <end position="607"/>
    </location>
</feature>
<feature type="transmembrane region" description="Helical" evidence="11">
    <location>
        <begin position="631"/>
        <end position="650"/>
    </location>
</feature>
<keyword evidence="6 9" id="KW-0442">Lipid degradation</keyword>
<keyword evidence="11" id="KW-0472">Membrane</keyword>
<dbReference type="AlphaFoldDB" id="A0AAE9W7X6"/>
<dbReference type="GO" id="GO:0004623">
    <property type="term" value="F:phospholipase A2 activity"/>
    <property type="evidence" value="ECO:0007669"/>
    <property type="project" value="TreeGrafter"/>
</dbReference>
<dbReference type="GeneID" id="80873749"/>
<evidence type="ECO:0000256" key="3">
    <source>
        <dbReference type="ARBA" id="ARBA00013274"/>
    </source>
</evidence>
<feature type="chain" id="PRO_5041775521" description="Lysophospholipase" evidence="10">
    <location>
        <begin position="20"/>
        <end position="651"/>
    </location>
</feature>
<dbReference type="SUPFAM" id="SSF52151">
    <property type="entry name" value="FabD/lysophospholipase-like"/>
    <property type="match status" value="1"/>
</dbReference>
<keyword evidence="8" id="KW-0325">Glycoprotein</keyword>
<dbReference type="RefSeq" id="XP_056035341.1">
    <property type="nucleotide sequence ID" value="XM_056179060.1"/>
</dbReference>
<dbReference type="SMART" id="SM00022">
    <property type="entry name" value="PLAc"/>
    <property type="match status" value="1"/>
</dbReference>
<sequence length="651" mass="71195">MFFTYFLAFSFLCFSLIGCQVVDPDQEYARLHLSQLDKRNWKKPPPPPSTNASYAPVTGSCSGSQQLLHSLESGQLPQLESDFLKKRSQSSNEALRFFLQSAHSTSSLDLDSLLGDNGPRLGIAVSGGGYRSMFYGGGALAAFDRRSNETTLGGLLQGASYITGADGGSWLVSSLAINDFRTVQNLSSSIWYSRLGIFFVEETHFGDNKNYYTDLVDEVNQKAAAGFNVSLTDYWGRAIARHTTGRLRGGPDTTYSSVQKASWFQDAEYPYPILVSQGLPGALSDGHNATFANSSIYEFSPYYFNTFDNNVRAYMPLEYLGTKLSNGSAVDNKCVTQFDNVGFLIGTSSTRFNEALMDVSLRQSRMSRRLGFTLRHMRINGSAVSYYNNMFHGASSIAGDGTASSDGLTTAPYVDLYDGGADKQNIPVWPLLQPERRVDVVLALDASGDTDNNWPNGTSLVSTYERITQKASDASYGVTSFVHIPSVETFINLGLNSRPTFFGCDGRNTTSQSQHVDENTPPLLVYLPNSPWTADSNIADDRYRLGNSDIQGLVRNGFVAATQNSSTDFASCLACAVVQRSLERTNQTTSQACQQCFSQYCWNGTVDNSPVFDQKGNVKYSPAVKSGAMHLSTNVLLTTLLAILLTFGILN</sequence>
<reference evidence="13 14" key="1">
    <citation type="journal article" date="2023" name="G3 (Bethesda)">
        <title>A high-quality reference genome for the fission yeast Schizosaccharomyces osmophilus.</title>
        <authorList>
            <person name="Jia G.S."/>
            <person name="Zhang W.C."/>
            <person name="Liang Y."/>
            <person name="Liu X.H."/>
            <person name="Rhind N."/>
            <person name="Pidoux A."/>
            <person name="Brysch-Herzberg M."/>
            <person name="Du L.L."/>
        </authorList>
    </citation>
    <scope>NUCLEOTIDE SEQUENCE [LARGE SCALE GENOMIC DNA]</scope>
    <source>
        <strain evidence="13 14">CBS 15793</strain>
    </source>
</reference>
<dbReference type="PANTHER" id="PTHR10728">
    <property type="entry name" value="CYTOSOLIC PHOSPHOLIPASE A2"/>
    <property type="match status" value="1"/>
</dbReference>
<keyword evidence="10" id="KW-0732">Signal</keyword>
<dbReference type="EMBL" id="CP115611">
    <property type="protein sequence ID" value="WBW71098.1"/>
    <property type="molecule type" value="Genomic_DNA"/>
</dbReference>
<comment type="subcellular location">
    <subcellularLocation>
        <location evidence="1">Secreted</location>
    </subcellularLocation>
</comment>
<evidence type="ECO:0000259" key="12">
    <source>
        <dbReference type="PROSITE" id="PS51210"/>
    </source>
</evidence>
<keyword evidence="14" id="KW-1185">Reference proteome</keyword>
<dbReference type="GO" id="GO:0005576">
    <property type="term" value="C:extracellular region"/>
    <property type="evidence" value="ECO:0007669"/>
    <property type="project" value="UniProtKB-SubCell"/>
</dbReference>
<protein>
    <recommendedName>
        <fullName evidence="3 10">Lysophospholipase</fullName>
        <ecNumber evidence="3 10">3.1.1.5</ecNumber>
    </recommendedName>
</protein>
<evidence type="ECO:0000256" key="9">
    <source>
        <dbReference type="PROSITE-ProRule" id="PRU00555"/>
    </source>
</evidence>
<evidence type="ECO:0000313" key="14">
    <source>
        <dbReference type="Proteomes" id="UP001212411"/>
    </source>
</evidence>
<evidence type="ECO:0000256" key="1">
    <source>
        <dbReference type="ARBA" id="ARBA00004613"/>
    </source>
</evidence>
<name>A0AAE9W7X6_9SCHI</name>
<evidence type="ECO:0000313" key="13">
    <source>
        <dbReference type="EMBL" id="WBW71098.1"/>
    </source>
</evidence>
<feature type="signal peptide" evidence="10">
    <location>
        <begin position="1"/>
        <end position="19"/>
    </location>
</feature>
<dbReference type="InterPro" id="IPR016035">
    <property type="entry name" value="Acyl_Trfase/lysoPLipase"/>
</dbReference>
<keyword evidence="4" id="KW-0964">Secreted</keyword>
<dbReference type="GO" id="GO:0005783">
    <property type="term" value="C:endoplasmic reticulum"/>
    <property type="evidence" value="ECO:0007669"/>
    <property type="project" value="TreeGrafter"/>
</dbReference>
<gene>
    <name evidence="13" type="primary">plb2</name>
    <name evidence="13" type="ORF">SOMG_00265</name>
</gene>
<dbReference type="FunFam" id="3.40.1090.10:FF:000010">
    <property type="entry name" value="Lysophospholipase"/>
    <property type="match status" value="1"/>
</dbReference>
<accession>A0AAE9W7X6</accession>
<dbReference type="Pfam" id="PF01735">
    <property type="entry name" value="PLA2_B"/>
    <property type="match status" value="1"/>
</dbReference>
<dbReference type="InterPro" id="IPR002642">
    <property type="entry name" value="LysoPLipase_cat_dom"/>
</dbReference>
<evidence type="ECO:0000256" key="2">
    <source>
        <dbReference type="ARBA" id="ARBA00008780"/>
    </source>
</evidence>
<dbReference type="KEGG" id="som:SOMG_00265"/>
<dbReference type="Gene3D" id="3.40.1090.10">
    <property type="entry name" value="Cytosolic phospholipase A2 catalytic domain"/>
    <property type="match status" value="1"/>
</dbReference>
<dbReference type="GO" id="GO:0046475">
    <property type="term" value="P:glycerophospholipid catabolic process"/>
    <property type="evidence" value="ECO:0007669"/>
    <property type="project" value="TreeGrafter"/>
</dbReference>
<keyword evidence="7 9" id="KW-0443">Lipid metabolism</keyword>
<dbReference type="Proteomes" id="UP001212411">
    <property type="component" value="Chromosome 1"/>
</dbReference>
<evidence type="ECO:0000256" key="4">
    <source>
        <dbReference type="ARBA" id="ARBA00022525"/>
    </source>
</evidence>
<dbReference type="EC" id="3.1.1.5" evidence="3 10"/>
<dbReference type="GO" id="GO:0004622">
    <property type="term" value="F:phosphatidylcholine lysophospholipase activity"/>
    <property type="evidence" value="ECO:0007669"/>
    <property type="project" value="UniProtKB-EC"/>
</dbReference>
<evidence type="ECO:0000256" key="10">
    <source>
        <dbReference type="RuleBase" id="RU362103"/>
    </source>
</evidence>
<comment type="similarity">
    <text evidence="2 10">Belongs to the lysophospholipase family.</text>
</comment>
<keyword evidence="5 9" id="KW-0378">Hydrolase</keyword>
<organism evidence="13 14">
    <name type="scientific">Schizosaccharomyces osmophilus</name>
    <dbReference type="NCBI Taxonomy" id="2545709"/>
    <lineage>
        <taxon>Eukaryota</taxon>
        <taxon>Fungi</taxon>
        <taxon>Dikarya</taxon>
        <taxon>Ascomycota</taxon>
        <taxon>Taphrinomycotina</taxon>
        <taxon>Schizosaccharomycetes</taxon>
        <taxon>Schizosaccharomycetales</taxon>
        <taxon>Schizosaccharomycetaceae</taxon>
        <taxon>Schizosaccharomyces</taxon>
    </lineage>
</organism>
<evidence type="ECO:0000256" key="5">
    <source>
        <dbReference type="ARBA" id="ARBA00022801"/>
    </source>
</evidence>
<proteinExistence type="inferred from homology"/>
<evidence type="ECO:0000256" key="11">
    <source>
        <dbReference type="SAM" id="Phobius"/>
    </source>
</evidence>
<dbReference type="PANTHER" id="PTHR10728:SF60">
    <property type="entry name" value="LYSOPHOSPHOLIPASE C1786.02-RELATED"/>
    <property type="match status" value="1"/>
</dbReference>
<comment type="catalytic activity">
    <reaction evidence="10">
        <text>a 1-acyl-sn-glycero-3-phosphocholine + H2O = sn-glycerol 3-phosphocholine + a fatty acid + H(+)</text>
        <dbReference type="Rhea" id="RHEA:15177"/>
        <dbReference type="ChEBI" id="CHEBI:15377"/>
        <dbReference type="ChEBI" id="CHEBI:15378"/>
        <dbReference type="ChEBI" id="CHEBI:16870"/>
        <dbReference type="ChEBI" id="CHEBI:28868"/>
        <dbReference type="ChEBI" id="CHEBI:58168"/>
        <dbReference type="EC" id="3.1.1.5"/>
    </reaction>
</comment>
<keyword evidence="11" id="KW-1133">Transmembrane helix</keyword>